<evidence type="ECO:0000313" key="2">
    <source>
        <dbReference type="EMBL" id="SCL53735.1"/>
    </source>
</evidence>
<accession>A0A1C6UI11</accession>
<gene>
    <name evidence="2" type="ORF">GA0070606_2169</name>
</gene>
<dbReference type="CDD" id="cd07563">
    <property type="entry name" value="Peptidase_S41_IRBP"/>
    <property type="match status" value="1"/>
</dbReference>
<dbReference type="OrthoDB" id="6397760at2"/>
<dbReference type="Pfam" id="PF03572">
    <property type="entry name" value="Peptidase_S41"/>
    <property type="match status" value="1"/>
</dbReference>
<dbReference type="SMART" id="SM00245">
    <property type="entry name" value="TSPc"/>
    <property type="match status" value="1"/>
</dbReference>
<feature type="domain" description="Tail specific protease" evidence="1">
    <location>
        <begin position="79"/>
        <end position="288"/>
    </location>
</feature>
<dbReference type="PANTHER" id="PTHR11261">
    <property type="entry name" value="INTERPHOTORECEPTOR RETINOID-BINDING PROTEIN"/>
    <property type="match status" value="1"/>
</dbReference>
<dbReference type="RefSeq" id="WP_091097313.1">
    <property type="nucleotide sequence ID" value="NZ_FMHZ01000002.1"/>
</dbReference>
<dbReference type="Proteomes" id="UP000199001">
    <property type="component" value="Unassembled WGS sequence"/>
</dbReference>
<protein>
    <submittedName>
        <fullName evidence="2">N-terminal domain of Peptidase_S41</fullName>
    </submittedName>
</protein>
<reference evidence="3" key="1">
    <citation type="submission" date="2016-06" db="EMBL/GenBank/DDBJ databases">
        <authorList>
            <person name="Varghese N."/>
            <person name="Submissions Spin"/>
        </authorList>
    </citation>
    <scope>NUCLEOTIDE SEQUENCE [LARGE SCALE GENOMIC DNA]</scope>
    <source>
        <strain evidence="3">DSM 43903</strain>
    </source>
</reference>
<dbReference type="Gene3D" id="3.90.226.10">
    <property type="entry name" value="2-enoyl-CoA Hydratase, Chain A, domain 1"/>
    <property type="match status" value="1"/>
</dbReference>
<evidence type="ECO:0000313" key="3">
    <source>
        <dbReference type="Proteomes" id="UP000199001"/>
    </source>
</evidence>
<dbReference type="EMBL" id="FMHZ01000002">
    <property type="protein sequence ID" value="SCL53735.1"/>
    <property type="molecule type" value="Genomic_DNA"/>
</dbReference>
<dbReference type="STRING" id="47855.GA0070606_2169"/>
<name>A0A1C6UI11_9ACTN</name>
<keyword evidence="3" id="KW-1185">Reference proteome</keyword>
<dbReference type="Pfam" id="PF11918">
    <property type="entry name" value="Peptidase_S41_N"/>
    <property type="match status" value="1"/>
</dbReference>
<dbReference type="GO" id="GO:0008236">
    <property type="term" value="F:serine-type peptidase activity"/>
    <property type="evidence" value="ECO:0007669"/>
    <property type="project" value="InterPro"/>
</dbReference>
<dbReference type="InterPro" id="IPR005151">
    <property type="entry name" value="Tail-specific_protease"/>
</dbReference>
<dbReference type="PANTHER" id="PTHR11261:SF3">
    <property type="entry name" value="RETINOL-BINDING PROTEIN 3"/>
    <property type="match status" value="1"/>
</dbReference>
<evidence type="ECO:0000259" key="1">
    <source>
        <dbReference type="SMART" id="SM00245"/>
    </source>
</evidence>
<dbReference type="GO" id="GO:0006508">
    <property type="term" value="P:proteolysis"/>
    <property type="evidence" value="ECO:0007669"/>
    <property type="project" value="InterPro"/>
</dbReference>
<organism evidence="2 3">
    <name type="scientific">Micromonospora citrea</name>
    <dbReference type="NCBI Taxonomy" id="47855"/>
    <lineage>
        <taxon>Bacteria</taxon>
        <taxon>Bacillati</taxon>
        <taxon>Actinomycetota</taxon>
        <taxon>Actinomycetes</taxon>
        <taxon>Micromonosporales</taxon>
        <taxon>Micromonosporaceae</taxon>
        <taxon>Micromonospora</taxon>
    </lineage>
</organism>
<proteinExistence type="predicted"/>
<dbReference type="AlphaFoldDB" id="A0A1C6UI11"/>
<dbReference type="Gene3D" id="3.30.750.44">
    <property type="match status" value="1"/>
</dbReference>
<dbReference type="InterPro" id="IPR029045">
    <property type="entry name" value="ClpP/crotonase-like_dom_sf"/>
</dbReference>
<dbReference type="SUPFAM" id="SSF52096">
    <property type="entry name" value="ClpP/crotonase"/>
    <property type="match status" value="1"/>
</dbReference>
<sequence length="315" mass="33481">MTTLDTRDRPATQIEIADVVERTARLVDEHYVFPDVAARLAALLRADVDRHRRAGSWPALAGTLTRALQSVNGDRHLGVRFHEQPLPEDSGDPLADDLPRMARESLGGIHRVERLRGNVGLVRIEPALFGPALAGEAMTAALRLVADADALILDLRETIGGDPEMEALVCGHLFDRPTHLYTMRQRHRPDRQFWSPAPSAGARFGGDRPLAVLTSATTFSGGESLAYALQQHGRATVVGERTGGGAHPRTGFPVHAHLHLSVPVASPVNPVSGTNWEGTGVVPDVEVPAAEALDAAAAVVADPAGGGRGRTVLSS</sequence>